<accession>A0A9P0CF04</accession>
<dbReference type="GO" id="GO:0000724">
    <property type="term" value="P:double-strand break repair via homologous recombination"/>
    <property type="evidence" value="ECO:0007669"/>
    <property type="project" value="TreeGrafter"/>
</dbReference>
<dbReference type="InterPro" id="IPR000253">
    <property type="entry name" value="FHA_dom"/>
</dbReference>
<dbReference type="InterPro" id="IPR036420">
    <property type="entry name" value="BRCT_dom_sf"/>
</dbReference>
<dbReference type="EMBL" id="OV651824">
    <property type="protein sequence ID" value="CAH1102297.1"/>
    <property type="molecule type" value="Genomic_DNA"/>
</dbReference>
<keyword evidence="4" id="KW-0227">DNA damage</keyword>
<evidence type="ECO:0000259" key="10">
    <source>
        <dbReference type="PROSITE" id="PS50006"/>
    </source>
</evidence>
<dbReference type="Pfam" id="PF00498">
    <property type="entry name" value="FHA"/>
    <property type="match status" value="1"/>
</dbReference>
<dbReference type="Pfam" id="PF00533">
    <property type="entry name" value="BRCT"/>
    <property type="match status" value="1"/>
</dbReference>
<dbReference type="Gene3D" id="2.60.200.20">
    <property type="match status" value="1"/>
</dbReference>
<dbReference type="SUPFAM" id="SSF49879">
    <property type="entry name" value="SMAD/FHA domain"/>
    <property type="match status" value="1"/>
</dbReference>
<dbReference type="GO" id="GO:0005694">
    <property type="term" value="C:chromosome"/>
    <property type="evidence" value="ECO:0007669"/>
    <property type="project" value="UniProtKB-SubCell"/>
</dbReference>
<dbReference type="SUPFAM" id="SSF52113">
    <property type="entry name" value="BRCT domain"/>
    <property type="match status" value="1"/>
</dbReference>
<evidence type="ECO:0000256" key="1">
    <source>
        <dbReference type="ARBA" id="ARBA00004123"/>
    </source>
</evidence>
<keyword evidence="5" id="KW-0234">DNA repair</keyword>
<evidence type="ECO:0000256" key="8">
    <source>
        <dbReference type="ARBA" id="ARBA00044757"/>
    </source>
</evidence>
<dbReference type="InterPro" id="IPR040227">
    <property type="entry name" value="Nibrin-rel"/>
</dbReference>
<evidence type="ECO:0000256" key="4">
    <source>
        <dbReference type="ARBA" id="ARBA00022763"/>
    </source>
</evidence>
<dbReference type="CDD" id="cd17741">
    <property type="entry name" value="BRCT_nibrin"/>
    <property type="match status" value="1"/>
</dbReference>
<keyword evidence="12" id="KW-1185">Reference proteome</keyword>
<dbReference type="GO" id="GO:0030870">
    <property type="term" value="C:Mre11 complex"/>
    <property type="evidence" value="ECO:0007669"/>
    <property type="project" value="InterPro"/>
</dbReference>
<evidence type="ECO:0000256" key="5">
    <source>
        <dbReference type="ARBA" id="ARBA00023204"/>
    </source>
</evidence>
<evidence type="ECO:0000256" key="2">
    <source>
        <dbReference type="ARBA" id="ARBA00004286"/>
    </source>
</evidence>
<evidence type="ECO:0000313" key="11">
    <source>
        <dbReference type="EMBL" id="CAH1102297.1"/>
    </source>
</evidence>
<sequence length="698" mass="79913">MLYFLKSVNSDTAFYLVNKNEFNVGRRDCDFLIEKDASVSRKHAELRIKETKRDEIVTLKDLGSKYKTLHNGKEVTPNIEIQIKCDDKIQFGGLSSIFILKQEKFVTTATKLSSKQKNALNKQLVLLKGKYVDNWNSECTHLTLETINLTVKVLQALLDNKPIVLPSFWAKYAENITKSLLPPDINEYNNPPVGEALLNKVEIRKDICRKELFRNKTFLFFTEKEKKQVDQLIVRAGGTAISWENNPIDLKNITESTQEFLLMQTTQLIDDKTYDEIVKHFSKQSMRTIPFQEIAMAIIHGSCSKDCNPLFNRASEVFHTKNAGLPTQNVPLVENTQTQTEKSNSLNECKPKIIHQTVPESLDNEVPPIKKRKPKNIREEIESIQLDDDNPFKRIKLQDSSEVEEENIENRSPCKETKVIINDNSQASTSKRTVDVNVDDENPFSSKSMKLNSDWCSSSRVTEQKNSSNETHQGNNKIEQNSVSQSHKRKADSPKEFDSNIQNMFKQRRTEKTINETYDSTHMQSSGTGISADNPFAQNTSNIFSSTQINERTVNQTVNYTKSTSSNLNGNWISKNSPVNVDYEMEEKIYDDMNEARKKLIDSFKNKLIVEIMSQLAIRSRCSRDETDYAPSNGKNFKRFKKVKPLHPQTLVISKDSFVVQGVGEVTGINDTRRILNDSDDETTNKKKNKKKLRSFDI</sequence>
<dbReference type="Gene3D" id="3.40.50.10190">
    <property type="entry name" value="BRCT domain"/>
    <property type="match status" value="1"/>
</dbReference>
<keyword evidence="6" id="KW-0539">Nucleus</keyword>
<dbReference type="PANTHER" id="PTHR12162:SF0">
    <property type="entry name" value="NIBRIN"/>
    <property type="match status" value="1"/>
</dbReference>
<dbReference type="Proteomes" id="UP001153636">
    <property type="component" value="Chromosome 12"/>
</dbReference>
<feature type="region of interest" description="Disordered" evidence="9">
    <location>
        <begin position="397"/>
        <end position="511"/>
    </location>
</feature>
<evidence type="ECO:0000256" key="6">
    <source>
        <dbReference type="ARBA" id="ARBA00023242"/>
    </source>
</evidence>
<organism evidence="11 12">
    <name type="scientific">Psylliodes chrysocephalus</name>
    <dbReference type="NCBI Taxonomy" id="3402493"/>
    <lineage>
        <taxon>Eukaryota</taxon>
        <taxon>Metazoa</taxon>
        <taxon>Ecdysozoa</taxon>
        <taxon>Arthropoda</taxon>
        <taxon>Hexapoda</taxon>
        <taxon>Insecta</taxon>
        <taxon>Pterygota</taxon>
        <taxon>Neoptera</taxon>
        <taxon>Endopterygota</taxon>
        <taxon>Coleoptera</taxon>
        <taxon>Polyphaga</taxon>
        <taxon>Cucujiformia</taxon>
        <taxon>Chrysomeloidea</taxon>
        <taxon>Chrysomelidae</taxon>
        <taxon>Galerucinae</taxon>
        <taxon>Alticini</taxon>
        <taxon>Psylliodes</taxon>
    </lineage>
</organism>
<evidence type="ECO:0000313" key="12">
    <source>
        <dbReference type="Proteomes" id="UP001153636"/>
    </source>
</evidence>
<comment type="subcellular location">
    <subcellularLocation>
        <location evidence="2">Chromosome</location>
    </subcellularLocation>
    <subcellularLocation>
        <location evidence="1">Nucleus</location>
    </subcellularLocation>
</comment>
<evidence type="ECO:0000256" key="9">
    <source>
        <dbReference type="SAM" id="MobiDB-lite"/>
    </source>
</evidence>
<feature type="region of interest" description="Disordered" evidence="9">
    <location>
        <begin position="677"/>
        <end position="698"/>
    </location>
</feature>
<feature type="domain" description="FHA" evidence="10">
    <location>
        <begin position="22"/>
        <end position="75"/>
    </location>
</feature>
<reference evidence="11" key="1">
    <citation type="submission" date="2022-01" db="EMBL/GenBank/DDBJ databases">
        <authorList>
            <person name="King R."/>
        </authorList>
    </citation>
    <scope>NUCLEOTIDE SEQUENCE</scope>
</reference>
<gene>
    <name evidence="11" type="ORF">PSYICH_LOCUS3353</name>
</gene>
<evidence type="ECO:0000256" key="3">
    <source>
        <dbReference type="ARBA" id="ARBA00022454"/>
    </source>
</evidence>
<protein>
    <recommendedName>
        <fullName evidence="10">FHA domain-containing protein</fullName>
    </recommendedName>
</protein>
<dbReference type="OrthoDB" id="552194at2759"/>
<dbReference type="InterPro" id="IPR032429">
    <property type="entry name" value="Nibrin_BRCT2"/>
</dbReference>
<dbReference type="Pfam" id="PF16508">
    <property type="entry name" value="NIBRIN_BRCT_II"/>
    <property type="match status" value="1"/>
</dbReference>
<feature type="compositionally biased region" description="Basic and acidic residues" evidence="9">
    <location>
        <begin position="408"/>
        <end position="418"/>
    </location>
</feature>
<keyword evidence="3" id="KW-0158">Chromosome</keyword>
<dbReference type="CDD" id="cd22667">
    <property type="entry name" value="FHA_NBN"/>
    <property type="match status" value="1"/>
</dbReference>
<proteinExistence type="inferred from homology"/>
<dbReference type="GO" id="GO:0007095">
    <property type="term" value="P:mitotic G2 DNA damage checkpoint signaling"/>
    <property type="evidence" value="ECO:0007669"/>
    <property type="project" value="InterPro"/>
</dbReference>
<evidence type="ECO:0000256" key="7">
    <source>
        <dbReference type="ARBA" id="ARBA00023306"/>
    </source>
</evidence>
<keyword evidence="7" id="KW-0131">Cell cycle</keyword>
<dbReference type="InterPro" id="IPR001357">
    <property type="entry name" value="BRCT_dom"/>
</dbReference>
<comment type="similarity">
    <text evidence="8">Belongs to the Nibrin family.</text>
</comment>
<dbReference type="GO" id="GO:0003684">
    <property type="term" value="F:damaged DNA binding"/>
    <property type="evidence" value="ECO:0007669"/>
    <property type="project" value="TreeGrafter"/>
</dbReference>
<dbReference type="PROSITE" id="PS50006">
    <property type="entry name" value="FHA_DOMAIN"/>
    <property type="match status" value="1"/>
</dbReference>
<dbReference type="InterPro" id="IPR008984">
    <property type="entry name" value="SMAD_FHA_dom_sf"/>
</dbReference>
<feature type="compositionally biased region" description="Basic residues" evidence="9">
    <location>
        <begin position="686"/>
        <end position="698"/>
    </location>
</feature>
<feature type="compositionally biased region" description="Polar residues" evidence="9">
    <location>
        <begin position="443"/>
        <end position="485"/>
    </location>
</feature>
<dbReference type="AlphaFoldDB" id="A0A9P0CF04"/>
<name>A0A9P0CF04_9CUCU</name>
<feature type="compositionally biased region" description="Polar residues" evidence="9">
    <location>
        <begin position="422"/>
        <end position="431"/>
    </location>
</feature>
<dbReference type="Gene3D" id="3.40.50.10980">
    <property type="entry name" value="Nibrin, BRCT2 domain"/>
    <property type="match status" value="1"/>
</dbReference>
<dbReference type="InterPro" id="IPR043014">
    <property type="entry name" value="Nibrin_BRCT2_sf"/>
</dbReference>
<dbReference type="PANTHER" id="PTHR12162">
    <property type="entry name" value="NIBRIN-RELATED"/>
    <property type="match status" value="1"/>
</dbReference>